<evidence type="ECO:0000313" key="1">
    <source>
        <dbReference type="EMBL" id="ARV77104.1"/>
    </source>
</evidence>
<accession>A0A1Y0SWY3</accession>
<dbReference type="EMBL" id="MF042361">
    <property type="protein sequence ID" value="ARV77104.1"/>
    <property type="molecule type" value="Genomic_DNA"/>
</dbReference>
<reference evidence="1 2" key="1">
    <citation type="submission" date="2017-05" db="EMBL/GenBank/DDBJ databases">
        <authorList>
            <person name="Song R."/>
            <person name="Chenine A.L."/>
            <person name="Ruprecht R.M."/>
        </authorList>
    </citation>
    <scope>NUCLEOTIDE SEQUENCE [LARGE SCALE GENOMIC DNA]</scope>
</reference>
<name>A0A1Y0SWY3_9CAUD</name>
<evidence type="ECO:0000313" key="2">
    <source>
        <dbReference type="Proteomes" id="UP000221845"/>
    </source>
</evidence>
<dbReference type="Proteomes" id="UP000221845">
    <property type="component" value="Segment"/>
</dbReference>
<gene>
    <name evidence="1" type="ORF">SKUL_5</name>
</gene>
<proteinExistence type="predicted"/>
<organism evidence="1 2">
    <name type="scientific">Pseudomonas phage Skulduggery</name>
    <dbReference type="NCBI Taxonomy" id="2006671"/>
    <lineage>
        <taxon>Viruses</taxon>
        <taxon>Duplodnaviria</taxon>
        <taxon>Heunggongvirae</taxon>
        <taxon>Uroviricota</taxon>
        <taxon>Caudoviricetes</taxon>
        <taxon>Skulduggeryvirus</taxon>
        <taxon>Skulduggeryvirus skulduggery</taxon>
    </lineage>
</organism>
<keyword evidence="2" id="KW-1185">Reference proteome</keyword>
<sequence>MRITNGTDETTEPVVKVGIMPAYLIADGAGSVQLQRRNVAGQWMAYPEMTFDLPAAKVLDIPKGEYRLVGVGGPMNVEYIA</sequence>
<protein>
    <submittedName>
        <fullName evidence="1">Uncharacterized protein</fullName>
    </submittedName>
</protein>